<dbReference type="RefSeq" id="WP_133532450.1">
    <property type="nucleotide sequence ID" value="NZ_SNXR01000012.1"/>
</dbReference>
<feature type="transmembrane region" description="Helical" evidence="4">
    <location>
        <begin position="65"/>
        <end position="83"/>
    </location>
</feature>
<dbReference type="InterPro" id="IPR018060">
    <property type="entry name" value="HTH_AraC"/>
</dbReference>
<dbReference type="Pfam" id="PF12833">
    <property type="entry name" value="HTH_18"/>
    <property type="match status" value="1"/>
</dbReference>
<reference evidence="6 7" key="1">
    <citation type="submission" date="2019-03" db="EMBL/GenBank/DDBJ databases">
        <title>Genomic Encyclopedia of Archaeal and Bacterial Type Strains, Phase II (KMG-II): from individual species to whole genera.</title>
        <authorList>
            <person name="Goeker M."/>
        </authorList>
    </citation>
    <scope>NUCLEOTIDE SEQUENCE [LARGE SCALE GENOMIC DNA]</scope>
    <source>
        <strain evidence="6 7">DSM 25687</strain>
    </source>
</reference>
<dbReference type="PROSITE" id="PS00041">
    <property type="entry name" value="HTH_ARAC_FAMILY_1"/>
    <property type="match status" value="1"/>
</dbReference>
<dbReference type="Proteomes" id="UP000295260">
    <property type="component" value="Unassembled WGS sequence"/>
</dbReference>
<dbReference type="GO" id="GO:0043565">
    <property type="term" value="F:sequence-specific DNA binding"/>
    <property type="evidence" value="ECO:0007669"/>
    <property type="project" value="InterPro"/>
</dbReference>
<dbReference type="InterPro" id="IPR018062">
    <property type="entry name" value="HTH_AraC-typ_CS"/>
</dbReference>
<keyword evidence="1" id="KW-0805">Transcription regulation</keyword>
<feature type="domain" description="HTH araC/xylS-type" evidence="5">
    <location>
        <begin position="263"/>
        <end position="367"/>
    </location>
</feature>
<evidence type="ECO:0000256" key="4">
    <source>
        <dbReference type="SAM" id="Phobius"/>
    </source>
</evidence>
<dbReference type="PROSITE" id="PS01124">
    <property type="entry name" value="HTH_ARAC_FAMILY_2"/>
    <property type="match status" value="1"/>
</dbReference>
<evidence type="ECO:0000256" key="1">
    <source>
        <dbReference type="ARBA" id="ARBA00023015"/>
    </source>
</evidence>
<evidence type="ECO:0000313" key="6">
    <source>
        <dbReference type="EMBL" id="TDP60158.1"/>
    </source>
</evidence>
<keyword evidence="4" id="KW-0812">Transmembrane</keyword>
<dbReference type="SUPFAM" id="SSF46689">
    <property type="entry name" value="Homeodomain-like"/>
    <property type="match status" value="1"/>
</dbReference>
<feature type="transmembrane region" description="Helical" evidence="4">
    <location>
        <begin position="181"/>
        <end position="197"/>
    </location>
</feature>
<proteinExistence type="predicted"/>
<feature type="transmembrane region" description="Helical" evidence="4">
    <location>
        <begin position="128"/>
        <end position="150"/>
    </location>
</feature>
<evidence type="ECO:0000259" key="5">
    <source>
        <dbReference type="PROSITE" id="PS01124"/>
    </source>
</evidence>
<gene>
    <name evidence="6" type="ORF">BC748_1137</name>
</gene>
<dbReference type="Gene3D" id="1.10.10.60">
    <property type="entry name" value="Homeodomain-like"/>
    <property type="match status" value="2"/>
</dbReference>
<feature type="transmembrane region" description="Helical" evidence="4">
    <location>
        <begin position="92"/>
        <end position="108"/>
    </location>
</feature>
<dbReference type="EMBL" id="SNXR01000012">
    <property type="protein sequence ID" value="TDP60158.1"/>
    <property type="molecule type" value="Genomic_DNA"/>
</dbReference>
<feature type="transmembrane region" description="Helical" evidence="4">
    <location>
        <begin position="34"/>
        <end position="53"/>
    </location>
</feature>
<comment type="caution">
    <text evidence="6">The sequence shown here is derived from an EMBL/GenBank/DDBJ whole genome shotgun (WGS) entry which is preliminary data.</text>
</comment>
<accession>A0A4R6QC11</accession>
<keyword evidence="4" id="KW-0472">Membrane</keyword>
<dbReference type="SMART" id="SM00342">
    <property type="entry name" value="HTH_ARAC"/>
    <property type="match status" value="1"/>
</dbReference>
<organism evidence="6 7">
    <name type="scientific">Flavobacterium dankookense</name>
    <dbReference type="NCBI Taxonomy" id="706186"/>
    <lineage>
        <taxon>Bacteria</taxon>
        <taxon>Pseudomonadati</taxon>
        <taxon>Bacteroidota</taxon>
        <taxon>Flavobacteriia</taxon>
        <taxon>Flavobacteriales</taxon>
        <taxon>Flavobacteriaceae</taxon>
        <taxon>Flavobacterium</taxon>
    </lineage>
</organism>
<dbReference type="InterPro" id="IPR009057">
    <property type="entry name" value="Homeodomain-like_sf"/>
</dbReference>
<keyword evidence="7" id="KW-1185">Reference proteome</keyword>
<protein>
    <submittedName>
        <fullName evidence="6">Helix-turn-helix protein</fullName>
    </submittedName>
</protein>
<sequence>MNQLLVNLIAGSSLLIALLIFLNPNKYNIAGNRWLSLFIFCIFLMNIDEFLYYNNLDFVTVKFYVFSRYCIVPIFYFTIIYYIKPNKKWKPIYFLHFIFGLLFIIFEQNSTQIVNGNMVISKTVSSSFLLYFNQFLMYIVLPSQFIIYFWQCFKEIEKHNQNIKNFSSNTEGIDLKWLKHILYIIISFSFFFVIYIFTQSAVMINTLLLISLLFIGYNAMRQKEIFPFSDSSKKEIKTIIKQEKKNNSSKKRKASDDDYKLYEALLHLMETEKPFLSSDLSLFSLANQLSVSAHNLSFIINEYSGENFNQFVNRYRVEEAKKMIVNSKNNHLSILGIGFEVGFNSKSVFNTTFKKLTNQTPNEFKKANSS</sequence>
<dbReference type="PANTHER" id="PTHR43280">
    <property type="entry name" value="ARAC-FAMILY TRANSCRIPTIONAL REGULATOR"/>
    <property type="match status" value="1"/>
</dbReference>
<evidence type="ECO:0000256" key="3">
    <source>
        <dbReference type="ARBA" id="ARBA00023163"/>
    </source>
</evidence>
<keyword evidence="4" id="KW-1133">Transmembrane helix</keyword>
<keyword evidence="3" id="KW-0804">Transcription</keyword>
<dbReference type="AlphaFoldDB" id="A0A4R6QC11"/>
<dbReference type="OrthoDB" id="9779074at2"/>
<dbReference type="PANTHER" id="PTHR43280:SF29">
    <property type="entry name" value="ARAC-FAMILY TRANSCRIPTIONAL REGULATOR"/>
    <property type="match status" value="1"/>
</dbReference>
<evidence type="ECO:0000313" key="7">
    <source>
        <dbReference type="Proteomes" id="UP000295260"/>
    </source>
</evidence>
<keyword evidence="2" id="KW-0238">DNA-binding</keyword>
<feature type="transmembrane region" description="Helical" evidence="4">
    <location>
        <begin position="6"/>
        <end position="22"/>
    </location>
</feature>
<dbReference type="GO" id="GO:0003700">
    <property type="term" value="F:DNA-binding transcription factor activity"/>
    <property type="evidence" value="ECO:0007669"/>
    <property type="project" value="InterPro"/>
</dbReference>
<name>A0A4R6QC11_9FLAO</name>
<evidence type="ECO:0000256" key="2">
    <source>
        <dbReference type="ARBA" id="ARBA00023125"/>
    </source>
</evidence>